<feature type="compositionally biased region" description="Acidic residues" evidence="1">
    <location>
        <begin position="915"/>
        <end position="940"/>
    </location>
</feature>
<feature type="transmembrane region" description="Helical" evidence="2">
    <location>
        <begin position="323"/>
        <end position="341"/>
    </location>
</feature>
<feature type="compositionally biased region" description="Basic and acidic residues" evidence="1">
    <location>
        <begin position="161"/>
        <end position="193"/>
    </location>
</feature>
<feature type="compositionally biased region" description="Basic and acidic residues" evidence="1">
    <location>
        <begin position="1052"/>
        <end position="1070"/>
    </location>
</feature>
<feature type="region of interest" description="Disordered" evidence="1">
    <location>
        <begin position="483"/>
        <end position="512"/>
    </location>
</feature>
<feature type="compositionally biased region" description="Gly residues" evidence="1">
    <location>
        <begin position="1120"/>
        <end position="1129"/>
    </location>
</feature>
<feature type="region of interest" description="Disordered" evidence="1">
    <location>
        <begin position="399"/>
        <end position="458"/>
    </location>
</feature>
<feature type="compositionally biased region" description="Polar residues" evidence="1">
    <location>
        <begin position="1316"/>
        <end position="1336"/>
    </location>
</feature>
<feature type="compositionally biased region" description="Basic and acidic residues" evidence="1">
    <location>
        <begin position="891"/>
        <end position="907"/>
    </location>
</feature>
<evidence type="ECO:0000256" key="2">
    <source>
        <dbReference type="SAM" id="Phobius"/>
    </source>
</evidence>
<feature type="region of interest" description="Disordered" evidence="1">
    <location>
        <begin position="972"/>
        <end position="1140"/>
    </location>
</feature>
<dbReference type="GO" id="GO:0006629">
    <property type="term" value="P:lipid metabolic process"/>
    <property type="evidence" value="ECO:0007669"/>
    <property type="project" value="InterPro"/>
</dbReference>
<keyword evidence="2" id="KW-0812">Transmembrane</keyword>
<dbReference type="EMBL" id="CDMZ01005332">
    <property type="protein sequence ID" value="CEM52674.1"/>
    <property type="molecule type" value="Genomic_DNA"/>
</dbReference>
<accession>A0A0G4I6V2</accession>
<feature type="region of interest" description="Disordered" evidence="1">
    <location>
        <begin position="742"/>
        <end position="948"/>
    </location>
</feature>
<dbReference type="SUPFAM" id="SSF53474">
    <property type="entry name" value="alpha/beta-Hydrolases"/>
    <property type="match status" value="1"/>
</dbReference>
<sequence length="1725" mass="187399">MAARRETQNDILPERLERERETNGTRQKREVFATKFRDEQSLFVGFFLISTLGVLALTLACTMQVSFGLLLAVSNALPEDKRDEMVSKSRYGIIVLPLLLFFVAVFADCAFRLIDDLGARTNPGKELRARVAGVVQMLLERCGSYTCCKKKRVSGQRLSRSRSERDRGRDRERELEGVRTTEIRETDRERDTDQGASSNRGSVFRSSACCSSEGSGSCCCSVCCGCFSGSASSARVALWAAELVCPVMFEVGPVVFGLLIFTDGGREWPETPSFLEIMQAYALGGGAVSIFATILYVLWGGFGRPSLYSRSVFSLHRIDFFEGVYLFAYLSAQQVPSFWVMTTQVIRRYRDKQRQRRRRLLAAAAAAAAAGGTRTGGSSLRTVSVSALHGGGAPIGYTSGVGVPLQRRRESDVRGSTDLPLTRNASKEGKIVVRSQRSALRDTSLTHEGEDEGDLEVGGEGRERWGIPDHPLASAVLATERTLREGREQKQRDETLVGEDEEKFWSPPESPRSSFLLPVFAPAPANSLELNRQRDENRQRVPQQNEVMQFPEDTKPSTVQKSQTVNVIGASPPQNPFPFPGQSNHTPSVGPLTLPSLAKPLTTRQPTSGGSLQKRIKAKLDTPDVTPVSKAVHAVGQAQRHLHTHIRTPSEGTAVKNPHRQGQSADTQIVPLLAEEVEVQPEALMQAAADRSHPHHPAFRSALQTPKNRSSEAASLPPHLSIVYRRLKALQQVYILLSLPTNERPPRVHFPNQHKPLTPTPKRQQKKKGGRGATEERLLNLGVEEPYSIQSPRSKELEGGEVGGKKEKYSPKKHHSGAASGRSLILTPISVKASGRGCTISPFSSKHRGRRRRRSSSHSPHSHSQSLNVISPNRSDSKLKHVQGVVTPSEVKSETADAGQDDSRDAPPARAPPLEESEGEGAVIEDEEDEDDEDEDETDDGLSQLGLLSDSDCSVDQLLVLHATANTKTVGGFLTAGSAGASPPPAQLAMPVETSEAGFGGDRGSTHVDRSIRPQRRAHSLSVPVHPVYHRPSPLPAPSRNGGEEDEASGDPVRRSQRTDHSAGSKRETAAARVRGNGSRSEALGDALPVPPLGGGEGDGKLTQSGGGQLGGAPIPPSATGGGGAAGGRGGRRQGERERERVQMRGLWETLCPRTTGCCCSVLLFLCGCLCCCCNGVVWLFGASSASPMDSLRRANEMERRERQREAAAVALGHGEGGGWCARGPLSSFFWLRILRSLRCDRRSAQQAYLYSAAGGCYATVIVLVESGKQAGLSFASVMVLLALQEFSREVLGRPWHESVLEGPRHSSLGEEGPQFTPSHARAQQNKQTLSSSNFQRRFRRGRSPSGVFNDTEGFSHWIAAGYPVCGMRYGSLVPPPDRAPERSEESNASSQGKEGGEPLSILDMALLAASAYWSDEGTINDLLNRFFRNNKTHIDFEVGMLENESLIGRAVEVFFPSQNLTVVAIRGTASKADAFADLDFWSAIAGVQMIDRFFVPLLSWLPKRFVQSALSVTLTDFSEPFSLVVERLEKFVQDVATRRGLPEEAEYTARGAQLLLVGHSLGGGLATLLGTQLSRPAVTFSAPGIYYTSSRYGISDLRMQQLVTAVVPERDPVPQVDVVRGLVQHVNCASRRAEHCHMMYMTMCELFCRCGDPREWVKNLCDGLARRYSLRWSGCVGGGSIPSSPSSSTSAPAPSATRAVAKSEAETQAVGGSKPNRQEPTVYA</sequence>
<feature type="compositionally biased region" description="Basic and acidic residues" evidence="1">
    <location>
        <begin position="483"/>
        <end position="495"/>
    </location>
</feature>
<keyword evidence="2" id="KW-1133">Transmembrane helix</keyword>
<dbReference type="InterPro" id="IPR029058">
    <property type="entry name" value="AB_hydrolase_fold"/>
</dbReference>
<feature type="compositionally biased region" description="Basic residues" evidence="1">
    <location>
        <begin position="845"/>
        <end position="856"/>
    </location>
</feature>
<gene>
    <name evidence="4" type="ORF">Cvel_1896</name>
</gene>
<feature type="region of interest" description="Disordered" evidence="1">
    <location>
        <begin position="158"/>
        <end position="204"/>
    </location>
</feature>
<feature type="region of interest" description="Disordered" evidence="1">
    <location>
        <begin position="1374"/>
        <end position="1398"/>
    </location>
</feature>
<feature type="transmembrane region" description="Helical" evidence="2">
    <location>
        <begin position="91"/>
        <end position="111"/>
    </location>
</feature>
<feature type="transmembrane region" description="Helical" evidence="2">
    <location>
        <begin position="42"/>
        <end position="71"/>
    </location>
</feature>
<feature type="compositionally biased region" description="Polar residues" evidence="1">
    <location>
        <begin position="194"/>
        <end position="204"/>
    </location>
</feature>
<feature type="region of interest" description="Disordered" evidence="1">
    <location>
        <begin position="1680"/>
        <end position="1725"/>
    </location>
</feature>
<feature type="region of interest" description="Disordered" evidence="1">
    <location>
        <begin position="1"/>
        <end position="24"/>
    </location>
</feature>
<feature type="region of interest" description="Disordered" evidence="1">
    <location>
        <begin position="1302"/>
        <end position="1347"/>
    </location>
</feature>
<keyword evidence="2" id="KW-0472">Membrane</keyword>
<dbReference type="InterPro" id="IPR002921">
    <property type="entry name" value="Fungal_lipase-type"/>
</dbReference>
<dbReference type="Gene3D" id="3.40.50.1820">
    <property type="entry name" value="alpha/beta hydrolase"/>
    <property type="match status" value="1"/>
</dbReference>
<protein>
    <recommendedName>
        <fullName evidence="3">Fungal lipase-type domain-containing protein</fullName>
    </recommendedName>
</protein>
<evidence type="ECO:0000313" key="4">
    <source>
        <dbReference type="EMBL" id="CEM52674.1"/>
    </source>
</evidence>
<name>A0A0G4I6V2_9ALVE</name>
<evidence type="ECO:0000259" key="3">
    <source>
        <dbReference type="Pfam" id="PF01764"/>
    </source>
</evidence>
<feature type="compositionally biased region" description="Low complexity" evidence="1">
    <location>
        <begin position="1683"/>
        <end position="1698"/>
    </location>
</feature>
<dbReference type="VEuPathDB" id="CryptoDB:Cvel_1896"/>
<proteinExistence type="predicted"/>
<feature type="compositionally biased region" description="Basic and acidic residues" evidence="1">
    <location>
        <begin position="793"/>
        <end position="810"/>
    </location>
</feature>
<organism evidence="4">
    <name type="scientific">Chromera velia CCMP2878</name>
    <dbReference type="NCBI Taxonomy" id="1169474"/>
    <lineage>
        <taxon>Eukaryota</taxon>
        <taxon>Sar</taxon>
        <taxon>Alveolata</taxon>
        <taxon>Colpodellida</taxon>
        <taxon>Chromeraceae</taxon>
        <taxon>Chromera</taxon>
    </lineage>
</organism>
<feature type="domain" description="Fungal lipase-type" evidence="3">
    <location>
        <begin position="1463"/>
        <end position="1617"/>
    </location>
</feature>
<feature type="compositionally biased region" description="Low complexity" evidence="1">
    <location>
        <begin position="857"/>
        <end position="866"/>
    </location>
</feature>
<feature type="region of interest" description="Disordered" evidence="1">
    <location>
        <begin position="689"/>
        <end position="715"/>
    </location>
</feature>
<reference evidence="4" key="1">
    <citation type="submission" date="2014-11" db="EMBL/GenBank/DDBJ databases">
        <authorList>
            <person name="Otto D Thomas"/>
            <person name="Naeem Raeece"/>
        </authorList>
    </citation>
    <scope>NUCLEOTIDE SEQUENCE</scope>
</reference>
<evidence type="ECO:0000256" key="1">
    <source>
        <dbReference type="SAM" id="MobiDB-lite"/>
    </source>
</evidence>
<feature type="transmembrane region" description="Helical" evidence="2">
    <location>
        <begin position="281"/>
        <end position="302"/>
    </location>
</feature>
<dbReference type="Pfam" id="PF01764">
    <property type="entry name" value="Lipase_3"/>
    <property type="match status" value="1"/>
</dbReference>
<feature type="compositionally biased region" description="Polar residues" evidence="1">
    <location>
        <begin position="702"/>
        <end position="713"/>
    </location>
</feature>